<name>A0A2T8IGX6_9POAL</name>
<dbReference type="Proteomes" id="UP000243499">
    <property type="component" value="Chromosome 6"/>
</dbReference>
<dbReference type="EMBL" id="CM008051">
    <property type="protein sequence ID" value="PVH36907.1"/>
    <property type="molecule type" value="Genomic_DNA"/>
</dbReference>
<organism evidence="1">
    <name type="scientific">Panicum hallii</name>
    <dbReference type="NCBI Taxonomy" id="206008"/>
    <lineage>
        <taxon>Eukaryota</taxon>
        <taxon>Viridiplantae</taxon>
        <taxon>Streptophyta</taxon>
        <taxon>Embryophyta</taxon>
        <taxon>Tracheophyta</taxon>
        <taxon>Spermatophyta</taxon>
        <taxon>Magnoliopsida</taxon>
        <taxon>Liliopsida</taxon>
        <taxon>Poales</taxon>
        <taxon>Poaceae</taxon>
        <taxon>PACMAD clade</taxon>
        <taxon>Panicoideae</taxon>
        <taxon>Panicodae</taxon>
        <taxon>Paniceae</taxon>
        <taxon>Panicinae</taxon>
        <taxon>Panicum</taxon>
        <taxon>Panicum sect. Panicum</taxon>
    </lineage>
</organism>
<evidence type="ECO:0000313" key="1">
    <source>
        <dbReference type="EMBL" id="PVH36907.1"/>
    </source>
</evidence>
<sequence length="71" mass="8180">MPSGGYICRAAMELFQLYTHWLFGRNSSKSYLRKLLHLTPSCSFHQLFSCQHELHGVLDQVPMAAWPCPLQ</sequence>
<gene>
    <name evidence="1" type="ORF">PAHAL_6G195200</name>
</gene>
<dbReference type="AlphaFoldDB" id="A0A2T8IGX6"/>
<accession>A0A2T8IGX6</accession>
<protein>
    <submittedName>
        <fullName evidence="1">Uncharacterized protein</fullName>
    </submittedName>
</protein>
<proteinExistence type="predicted"/>
<reference evidence="1" key="1">
    <citation type="submission" date="2018-04" db="EMBL/GenBank/DDBJ databases">
        <title>WGS assembly of Panicum hallii.</title>
        <authorList>
            <person name="Lovell J."/>
            <person name="Jenkins J."/>
            <person name="Lowry D."/>
            <person name="Mamidi S."/>
            <person name="Sreedasyam A."/>
            <person name="Weng X."/>
            <person name="Barry K."/>
            <person name="Bonette J."/>
            <person name="Campitelli B."/>
            <person name="Daum C."/>
            <person name="Gordon S."/>
            <person name="Gould B."/>
            <person name="Lipzen A."/>
            <person name="Macqueen A."/>
            <person name="Palacio-Mejia J."/>
            <person name="Plott C."/>
            <person name="Shakirov E."/>
            <person name="Shu S."/>
            <person name="Yoshinaga Y."/>
            <person name="Zane M."/>
            <person name="Rokhsar D."/>
            <person name="Grimwood J."/>
            <person name="Schmutz J."/>
            <person name="Juenger T."/>
        </authorList>
    </citation>
    <scope>NUCLEOTIDE SEQUENCE [LARGE SCALE GENOMIC DNA]</scope>
    <source>
        <strain evidence="1">FIL2</strain>
    </source>
</reference>
<dbReference type="Gramene" id="PVH36907">
    <property type="protein sequence ID" value="PVH36907"/>
    <property type="gene ID" value="PAHAL_6G195200"/>
</dbReference>